<evidence type="ECO:0000313" key="3">
    <source>
        <dbReference type="EMBL" id="SVB04596.1"/>
    </source>
</evidence>
<accession>A0A382ASU7</accession>
<reference evidence="3" key="1">
    <citation type="submission" date="2018-05" db="EMBL/GenBank/DDBJ databases">
        <authorList>
            <person name="Lanie J.A."/>
            <person name="Ng W.-L."/>
            <person name="Kazmierczak K.M."/>
            <person name="Andrzejewski T.M."/>
            <person name="Davidsen T.M."/>
            <person name="Wayne K.J."/>
            <person name="Tettelin H."/>
            <person name="Glass J.I."/>
            <person name="Rusch D."/>
            <person name="Podicherti R."/>
            <person name="Tsui H.-C.T."/>
            <person name="Winkler M.E."/>
        </authorList>
    </citation>
    <scope>NUCLEOTIDE SEQUENCE</scope>
</reference>
<keyword evidence="1" id="KW-1133">Transmembrane helix</keyword>
<sequence>VVTINTGAPYAMYIIHSSQWAISYLPLAVVFLFTALVFINATVISLLGIGGLSRTELSLIFIMMLVGASIPTWGTSTYLIAVIAAPQYFASAENGWQTKIVKHIQEWLVPQDMTALRWFYNGKPAGEPIPWEAWVVPLFWWISLVMAI</sequence>
<feature type="non-terminal residue" evidence="3">
    <location>
        <position position="148"/>
    </location>
</feature>
<dbReference type="Pfam" id="PF20581">
    <property type="entry name" value="DUF6785"/>
    <property type="match status" value="1"/>
</dbReference>
<dbReference type="AlphaFoldDB" id="A0A382ASU7"/>
<feature type="non-terminal residue" evidence="3">
    <location>
        <position position="1"/>
    </location>
</feature>
<gene>
    <name evidence="3" type="ORF">METZ01_LOCUS157450</name>
</gene>
<protein>
    <recommendedName>
        <fullName evidence="2">DUF6785 domain-containing protein</fullName>
    </recommendedName>
</protein>
<dbReference type="EMBL" id="UINC01026692">
    <property type="protein sequence ID" value="SVB04596.1"/>
    <property type="molecule type" value="Genomic_DNA"/>
</dbReference>
<organism evidence="3">
    <name type="scientific">marine metagenome</name>
    <dbReference type="NCBI Taxonomy" id="408172"/>
    <lineage>
        <taxon>unclassified sequences</taxon>
        <taxon>metagenomes</taxon>
        <taxon>ecological metagenomes</taxon>
    </lineage>
</organism>
<evidence type="ECO:0000259" key="2">
    <source>
        <dbReference type="Pfam" id="PF20581"/>
    </source>
</evidence>
<keyword evidence="1" id="KW-0812">Transmembrane</keyword>
<keyword evidence="1" id="KW-0472">Membrane</keyword>
<name>A0A382ASU7_9ZZZZ</name>
<feature type="domain" description="DUF6785" evidence="2">
    <location>
        <begin position="8"/>
        <end position="147"/>
    </location>
</feature>
<evidence type="ECO:0000256" key="1">
    <source>
        <dbReference type="SAM" id="Phobius"/>
    </source>
</evidence>
<feature type="transmembrane region" description="Helical" evidence="1">
    <location>
        <begin position="20"/>
        <end position="47"/>
    </location>
</feature>
<dbReference type="InterPro" id="IPR046712">
    <property type="entry name" value="DUF6785"/>
</dbReference>
<proteinExistence type="predicted"/>
<feature type="transmembrane region" description="Helical" evidence="1">
    <location>
        <begin position="59"/>
        <end position="85"/>
    </location>
</feature>